<evidence type="ECO:0000313" key="11">
    <source>
        <dbReference type="EMBL" id="AKF08739.1"/>
    </source>
</evidence>
<evidence type="ECO:0000256" key="2">
    <source>
        <dbReference type="ARBA" id="ARBA00022679"/>
    </source>
</evidence>
<dbReference type="PROSITE" id="PS51733">
    <property type="entry name" value="BPL_LPL_CATALYTIC"/>
    <property type="match status" value="1"/>
</dbReference>
<feature type="domain" description="BPL/LPL catalytic" evidence="10">
    <location>
        <begin position="32"/>
        <end position="221"/>
    </location>
</feature>
<evidence type="ECO:0000256" key="3">
    <source>
        <dbReference type="ARBA" id="ARBA00023315"/>
    </source>
</evidence>
<dbReference type="Gene3D" id="3.30.930.10">
    <property type="entry name" value="Bira Bifunctional Protein, Domain 2"/>
    <property type="match status" value="1"/>
</dbReference>
<comment type="function">
    <text evidence="4 5 6">Catalyzes the transfer of endogenously produced octanoic acid from octanoyl-acyl-carrier-protein onto the lipoyl domains of lipoate-dependent enzymes. Lipoyl-ACP can also act as a substrate although octanoyl-ACP is likely to be the physiological substrate.</text>
</comment>
<dbReference type="Proteomes" id="UP000034883">
    <property type="component" value="Chromosome"/>
</dbReference>
<dbReference type="NCBIfam" id="TIGR00214">
    <property type="entry name" value="lipB"/>
    <property type="match status" value="1"/>
</dbReference>
<dbReference type="FunFam" id="3.30.930.10:FF:000035">
    <property type="entry name" value="Putative lipoyltransferase 2, mitochondrial"/>
    <property type="match status" value="1"/>
</dbReference>
<dbReference type="GO" id="GO:0005737">
    <property type="term" value="C:cytoplasm"/>
    <property type="evidence" value="ECO:0007669"/>
    <property type="project" value="UniProtKB-SubCell"/>
</dbReference>
<evidence type="ECO:0000256" key="1">
    <source>
        <dbReference type="ARBA" id="ARBA00004821"/>
    </source>
</evidence>
<dbReference type="EC" id="2.3.1.181" evidence="5 6"/>
<dbReference type="PANTHER" id="PTHR10993">
    <property type="entry name" value="OCTANOYLTRANSFERASE"/>
    <property type="match status" value="1"/>
</dbReference>
<dbReference type="InterPro" id="IPR004143">
    <property type="entry name" value="BPL_LPL_catalytic"/>
</dbReference>
<dbReference type="Pfam" id="PF21948">
    <property type="entry name" value="LplA-B_cat"/>
    <property type="match status" value="1"/>
</dbReference>
<reference evidence="11 12" key="1">
    <citation type="submission" date="2015-03" db="EMBL/GenBank/DDBJ databases">
        <title>Genome assembly of Sandaracinus amylolyticus DSM 53668.</title>
        <authorList>
            <person name="Sharma G."/>
            <person name="Subramanian S."/>
        </authorList>
    </citation>
    <scope>NUCLEOTIDE SEQUENCE [LARGE SCALE GENOMIC DNA]</scope>
    <source>
        <strain evidence="11 12">DSM 53668</strain>
    </source>
</reference>
<dbReference type="PIRSF" id="PIRSF016262">
    <property type="entry name" value="LPLase"/>
    <property type="match status" value="1"/>
</dbReference>
<keyword evidence="5" id="KW-0963">Cytoplasm</keyword>
<dbReference type="EMBL" id="CP011125">
    <property type="protein sequence ID" value="AKF08739.1"/>
    <property type="molecule type" value="Genomic_DNA"/>
</dbReference>
<comment type="similarity">
    <text evidence="5 6">Belongs to the LipB family.</text>
</comment>
<keyword evidence="12" id="KW-1185">Reference proteome</keyword>
<dbReference type="GO" id="GO:0009249">
    <property type="term" value="P:protein lipoylation"/>
    <property type="evidence" value="ECO:0007669"/>
    <property type="project" value="InterPro"/>
</dbReference>
<evidence type="ECO:0000313" key="12">
    <source>
        <dbReference type="Proteomes" id="UP000034883"/>
    </source>
</evidence>
<dbReference type="STRING" id="927083.DB32_005888"/>
<organism evidence="11 12">
    <name type="scientific">Sandaracinus amylolyticus</name>
    <dbReference type="NCBI Taxonomy" id="927083"/>
    <lineage>
        <taxon>Bacteria</taxon>
        <taxon>Pseudomonadati</taxon>
        <taxon>Myxococcota</taxon>
        <taxon>Polyangia</taxon>
        <taxon>Polyangiales</taxon>
        <taxon>Sandaracinaceae</taxon>
        <taxon>Sandaracinus</taxon>
    </lineage>
</organism>
<evidence type="ECO:0000256" key="9">
    <source>
        <dbReference type="PIRSR" id="PIRSR016262-3"/>
    </source>
</evidence>
<comment type="pathway">
    <text evidence="1 5 6">Protein modification; protein lipoylation via endogenous pathway; protein N(6)-(lipoyl)lysine from octanoyl-[acyl-carrier-protein]: step 1/2.</text>
</comment>
<evidence type="ECO:0000256" key="6">
    <source>
        <dbReference type="PIRNR" id="PIRNR016262"/>
    </source>
</evidence>
<evidence type="ECO:0000256" key="8">
    <source>
        <dbReference type="PIRSR" id="PIRSR016262-2"/>
    </source>
</evidence>
<dbReference type="PANTHER" id="PTHR10993:SF7">
    <property type="entry name" value="LIPOYLTRANSFERASE 2, MITOCHONDRIAL-RELATED"/>
    <property type="match status" value="1"/>
</dbReference>
<feature type="active site" description="Acyl-thioester intermediate" evidence="5 7">
    <location>
        <position position="182"/>
    </location>
</feature>
<dbReference type="InterPro" id="IPR000544">
    <property type="entry name" value="Octanoyltransferase"/>
</dbReference>
<comment type="miscellaneous">
    <text evidence="5">In the reaction, the free carboxyl group of octanoic acid is attached via an amide linkage to the epsilon-amino group of a specific lysine residue of lipoyl domains of lipoate-dependent enzymes.</text>
</comment>
<comment type="subcellular location">
    <subcellularLocation>
        <location evidence="5">Cytoplasm</location>
    </subcellularLocation>
</comment>
<dbReference type="UniPathway" id="UPA00538">
    <property type="reaction ID" value="UER00592"/>
</dbReference>
<name>A0A0F6SGI2_9BACT</name>
<dbReference type="NCBIfam" id="NF010925">
    <property type="entry name" value="PRK14345.1"/>
    <property type="match status" value="1"/>
</dbReference>
<evidence type="ECO:0000256" key="5">
    <source>
        <dbReference type="HAMAP-Rule" id="MF_00013"/>
    </source>
</evidence>
<dbReference type="KEGG" id="samy:DB32_005888"/>
<dbReference type="SUPFAM" id="SSF55681">
    <property type="entry name" value="Class II aaRS and biotin synthetases"/>
    <property type="match status" value="1"/>
</dbReference>
<sequence>MRRQVRVHRLGRIRYDEAHQLQQRLQEARVAGDIPDTLLLLEHEPVITLGRKAAIGNVLLAKEMLAARGIELHETGRGGDVTYHGPGQLVGYPIIDLKPDRQDVRRYVRELERLMVDVCATYGITAERIDTPGLEGTWVRSGELGDRKIGAVGVRISRWVTMHGFALNVTTDLSHFALIVPCGIRDKGVTSLERELDRRLPMDEVMGVAEQRFAAIFDADLEHAPLPELPAPAAHDHPMR</sequence>
<dbReference type="RefSeq" id="WP_053235846.1">
    <property type="nucleotide sequence ID" value="NZ_CP011125.1"/>
</dbReference>
<dbReference type="PROSITE" id="PS01313">
    <property type="entry name" value="LIPB"/>
    <property type="match status" value="1"/>
</dbReference>
<gene>
    <name evidence="5" type="primary">lipB</name>
    <name evidence="11" type="ORF">DB32_005888</name>
</gene>
<dbReference type="GO" id="GO:0033819">
    <property type="term" value="F:lipoyl(octanoyl) transferase activity"/>
    <property type="evidence" value="ECO:0007669"/>
    <property type="project" value="UniProtKB-EC"/>
</dbReference>
<comment type="catalytic activity">
    <reaction evidence="5 6">
        <text>octanoyl-[ACP] + L-lysyl-[protein] = N(6)-octanoyl-L-lysyl-[protein] + holo-[ACP] + H(+)</text>
        <dbReference type="Rhea" id="RHEA:17665"/>
        <dbReference type="Rhea" id="RHEA-COMP:9636"/>
        <dbReference type="Rhea" id="RHEA-COMP:9685"/>
        <dbReference type="Rhea" id="RHEA-COMP:9752"/>
        <dbReference type="Rhea" id="RHEA-COMP:9928"/>
        <dbReference type="ChEBI" id="CHEBI:15378"/>
        <dbReference type="ChEBI" id="CHEBI:29969"/>
        <dbReference type="ChEBI" id="CHEBI:64479"/>
        <dbReference type="ChEBI" id="CHEBI:78463"/>
        <dbReference type="ChEBI" id="CHEBI:78809"/>
        <dbReference type="EC" id="2.3.1.181"/>
    </reaction>
</comment>
<evidence type="ECO:0000259" key="10">
    <source>
        <dbReference type="PROSITE" id="PS51733"/>
    </source>
</evidence>
<feature type="binding site" evidence="5 8">
    <location>
        <begin position="164"/>
        <end position="166"/>
    </location>
    <ligand>
        <name>substrate</name>
    </ligand>
</feature>
<protein>
    <recommendedName>
        <fullName evidence="5 6">Octanoyltransferase</fullName>
        <ecNumber evidence="5 6">2.3.1.181</ecNumber>
    </recommendedName>
    <alternativeName>
        <fullName evidence="5">Lipoate-protein ligase B</fullName>
    </alternativeName>
    <alternativeName>
        <fullName evidence="5">Lipoyl/octanoyl transferase</fullName>
    </alternativeName>
    <alternativeName>
        <fullName evidence="5">Octanoyl-[acyl-carrier-protein]-protein N-octanoyltransferase</fullName>
    </alternativeName>
</protein>
<feature type="binding site" evidence="5 8">
    <location>
        <begin position="77"/>
        <end position="84"/>
    </location>
    <ligand>
        <name>substrate</name>
    </ligand>
</feature>
<evidence type="ECO:0000256" key="4">
    <source>
        <dbReference type="ARBA" id="ARBA00024732"/>
    </source>
</evidence>
<proteinExistence type="inferred from homology"/>
<dbReference type="HAMAP" id="MF_00013">
    <property type="entry name" value="LipB"/>
    <property type="match status" value="1"/>
</dbReference>
<keyword evidence="2 5" id="KW-0808">Transferase</keyword>
<feature type="site" description="Lowers pKa of active site Cys" evidence="5 9">
    <location>
        <position position="148"/>
    </location>
</feature>
<keyword evidence="3 5" id="KW-0012">Acyltransferase</keyword>
<accession>A0A0F6SGI2</accession>
<dbReference type="InterPro" id="IPR020605">
    <property type="entry name" value="Octanoyltransferase_CS"/>
</dbReference>
<evidence type="ECO:0000256" key="7">
    <source>
        <dbReference type="PIRSR" id="PIRSR016262-1"/>
    </source>
</evidence>
<dbReference type="CDD" id="cd16444">
    <property type="entry name" value="LipB"/>
    <property type="match status" value="1"/>
</dbReference>
<dbReference type="AlphaFoldDB" id="A0A0F6SGI2"/>
<dbReference type="InterPro" id="IPR045864">
    <property type="entry name" value="aa-tRNA-synth_II/BPL/LPL"/>
</dbReference>
<dbReference type="OrthoDB" id="9787061at2"/>
<feature type="binding site" evidence="5 8">
    <location>
        <begin position="151"/>
        <end position="153"/>
    </location>
    <ligand>
        <name>substrate</name>
    </ligand>
</feature>